<dbReference type="EMBL" id="KE344032">
    <property type="protein sequence ID" value="EXB51129.1"/>
    <property type="molecule type" value="Genomic_DNA"/>
</dbReference>
<dbReference type="AlphaFoldDB" id="W9QQV6"/>
<evidence type="ECO:0000313" key="2">
    <source>
        <dbReference type="Proteomes" id="UP000030645"/>
    </source>
</evidence>
<proteinExistence type="predicted"/>
<sequence length="115" mass="12800">MDGVRENEIIGSLINAFHFVDDALNEAKRVVVTCGNSRPERSFGLTLNQARNEVMAVWPNAVPLTQAHINQLQLFEDQIHGLELVNVGLENVEVPVVLEQNDGLLDEENEPEVVD</sequence>
<reference evidence="2" key="1">
    <citation type="submission" date="2013-01" db="EMBL/GenBank/DDBJ databases">
        <title>Draft Genome Sequence of a Mulberry Tree, Morus notabilis C.K. Schneid.</title>
        <authorList>
            <person name="He N."/>
            <person name="Zhao S."/>
        </authorList>
    </citation>
    <scope>NUCLEOTIDE SEQUENCE</scope>
</reference>
<protein>
    <submittedName>
        <fullName evidence="1">Uncharacterized protein</fullName>
    </submittedName>
</protein>
<accession>W9QQV6</accession>
<keyword evidence="2" id="KW-1185">Reference proteome</keyword>
<gene>
    <name evidence="1" type="ORF">L484_009093</name>
</gene>
<organism evidence="1 2">
    <name type="scientific">Morus notabilis</name>
    <dbReference type="NCBI Taxonomy" id="981085"/>
    <lineage>
        <taxon>Eukaryota</taxon>
        <taxon>Viridiplantae</taxon>
        <taxon>Streptophyta</taxon>
        <taxon>Embryophyta</taxon>
        <taxon>Tracheophyta</taxon>
        <taxon>Spermatophyta</taxon>
        <taxon>Magnoliopsida</taxon>
        <taxon>eudicotyledons</taxon>
        <taxon>Gunneridae</taxon>
        <taxon>Pentapetalae</taxon>
        <taxon>rosids</taxon>
        <taxon>fabids</taxon>
        <taxon>Rosales</taxon>
        <taxon>Moraceae</taxon>
        <taxon>Moreae</taxon>
        <taxon>Morus</taxon>
    </lineage>
</organism>
<name>W9QQV6_9ROSA</name>
<dbReference type="Proteomes" id="UP000030645">
    <property type="component" value="Unassembled WGS sequence"/>
</dbReference>
<evidence type="ECO:0000313" key="1">
    <source>
        <dbReference type="EMBL" id="EXB51129.1"/>
    </source>
</evidence>